<evidence type="ECO:0000256" key="3">
    <source>
        <dbReference type="PROSITE-ProRule" id="PRU00708"/>
    </source>
</evidence>
<feature type="repeat" description="PPR" evidence="3">
    <location>
        <begin position="170"/>
        <end position="204"/>
    </location>
</feature>
<feature type="repeat" description="PPR" evidence="3">
    <location>
        <begin position="345"/>
        <end position="379"/>
    </location>
</feature>
<comment type="similarity">
    <text evidence="1">Belongs to the PPR family. P subfamily.</text>
</comment>
<comment type="caution">
    <text evidence="5">The sequence shown here is derived from an EMBL/GenBank/DDBJ whole genome shotgun (WGS) entry which is preliminary data.</text>
</comment>
<evidence type="ECO:0000313" key="6">
    <source>
        <dbReference type="Proteomes" id="UP000015453"/>
    </source>
</evidence>
<feature type="repeat" description="PPR" evidence="3">
    <location>
        <begin position="450"/>
        <end position="484"/>
    </location>
</feature>
<dbReference type="PROSITE" id="PS50828">
    <property type="entry name" value="SMR"/>
    <property type="match status" value="1"/>
</dbReference>
<dbReference type="Pfam" id="PF01535">
    <property type="entry name" value="PPR"/>
    <property type="match status" value="2"/>
</dbReference>
<dbReference type="OrthoDB" id="185373at2759"/>
<name>S8D3I3_9LAMI</name>
<dbReference type="AlphaFoldDB" id="S8D3I3"/>
<evidence type="ECO:0000256" key="2">
    <source>
        <dbReference type="ARBA" id="ARBA00022737"/>
    </source>
</evidence>
<dbReference type="PROSITE" id="PS51375">
    <property type="entry name" value="PPR"/>
    <property type="match status" value="9"/>
</dbReference>
<sequence>MASSVTAPSLSREKSHFFSSYFPSTRLNRTRSYGILIFPSKFPPRNPSNAISCSVSSPESAVEIAATEDYYYYDVKSSASPSKSSVWINPKSSRAPKLRKKSPDFRYAKVVEALNSGDTTEESFIRSLKLIGDAVSESDSVFILNSLTNAKSAKLALNYILEKNSNAADRALYYNVAMKACRKSKDMDSTESLFGEMIEKGIQPDNYTFSTIISCARHCSLPEKSVEWFEKMPSFGCEPDSVTLSVMIDAYGKVGKADLALRLYDRAKNENWRLDAQTFSTLIRIHGSSGNFDGCLNLYQDMKALKVRPNAGVYNSVLDAMGRAKRPWQAKVIYKEMALNGIQPTWGTYASLIRAYSRSRFGRDAVAVYREMKQKGFELNLVLYNTLLSACADVGFSDEALEIFRDMKLSGVPPDSWSYSSLIAIHSCGGDVEKAEAALAEMAESGFGPNIFVLTSIVQCYGKSGRADDVVRTFRRAAELGIVPDDRFTSCLLSALLQAGDSREELAGCIEEANPRLGSVVKLIMLGESDGFKKRAGEVLEATCVDVRKALCNCLIDLCVSSDRVGSACELLELGISLGIYGEITSRTEMQWSLHLKGLSPGAALTALHVWMKDLSETLSDDGEELPPLLGINTGHGKHRFSEKGLAGVFESHLKELNAPFHEAPDKVGWFLTTKSAATSWLKSSSSRS</sequence>
<feature type="repeat" description="PPR" evidence="3">
    <location>
        <begin position="205"/>
        <end position="239"/>
    </location>
</feature>
<reference evidence="5 6" key="1">
    <citation type="journal article" date="2013" name="BMC Genomics">
        <title>The miniature genome of a carnivorous plant Genlisea aurea contains a low number of genes and short non-coding sequences.</title>
        <authorList>
            <person name="Leushkin E.V."/>
            <person name="Sutormin R.A."/>
            <person name="Nabieva E.R."/>
            <person name="Penin A.A."/>
            <person name="Kondrashov A.S."/>
            <person name="Logacheva M.D."/>
        </authorList>
    </citation>
    <scope>NUCLEOTIDE SEQUENCE [LARGE SCALE GENOMIC DNA]</scope>
</reference>
<dbReference type="InterPro" id="IPR002625">
    <property type="entry name" value="Smr_dom"/>
</dbReference>
<feature type="domain" description="Smr" evidence="4">
    <location>
        <begin position="594"/>
        <end position="679"/>
    </location>
</feature>
<dbReference type="GO" id="GO:0009570">
    <property type="term" value="C:chloroplast stroma"/>
    <property type="evidence" value="ECO:0007669"/>
    <property type="project" value="TreeGrafter"/>
</dbReference>
<dbReference type="EMBL" id="AUSU01001038">
    <property type="protein sequence ID" value="EPS71961.1"/>
    <property type="molecule type" value="Genomic_DNA"/>
</dbReference>
<dbReference type="GO" id="GO:0003729">
    <property type="term" value="F:mRNA binding"/>
    <property type="evidence" value="ECO:0007669"/>
    <property type="project" value="TreeGrafter"/>
</dbReference>
<evidence type="ECO:0000259" key="4">
    <source>
        <dbReference type="PROSITE" id="PS50828"/>
    </source>
</evidence>
<dbReference type="SMART" id="SM00463">
    <property type="entry name" value="SMR"/>
    <property type="match status" value="1"/>
</dbReference>
<feature type="repeat" description="PPR" evidence="3">
    <location>
        <begin position="240"/>
        <end position="274"/>
    </location>
</feature>
<dbReference type="Pfam" id="PF17177">
    <property type="entry name" value="PPR_long"/>
    <property type="match status" value="1"/>
</dbReference>
<feature type="repeat" description="PPR" evidence="3">
    <location>
        <begin position="380"/>
        <end position="414"/>
    </location>
</feature>
<proteinExistence type="inferred from homology"/>
<dbReference type="Gene3D" id="1.25.40.10">
    <property type="entry name" value="Tetratricopeptide repeat domain"/>
    <property type="match status" value="3"/>
</dbReference>
<feature type="repeat" description="PPR" evidence="3">
    <location>
        <begin position="415"/>
        <end position="449"/>
    </location>
</feature>
<keyword evidence="6" id="KW-1185">Reference proteome</keyword>
<gene>
    <name evidence="5" type="ORF">M569_02797</name>
</gene>
<feature type="repeat" description="PPR" evidence="3">
    <location>
        <begin position="310"/>
        <end position="344"/>
    </location>
</feature>
<dbReference type="Pfam" id="PF13041">
    <property type="entry name" value="PPR_2"/>
    <property type="match status" value="1"/>
</dbReference>
<dbReference type="GO" id="GO:0042134">
    <property type="term" value="F:rRNA primary transcript binding"/>
    <property type="evidence" value="ECO:0007669"/>
    <property type="project" value="TreeGrafter"/>
</dbReference>
<feature type="repeat" description="PPR" evidence="3">
    <location>
        <begin position="275"/>
        <end position="309"/>
    </location>
</feature>
<evidence type="ECO:0000313" key="5">
    <source>
        <dbReference type="EMBL" id="EPS71961.1"/>
    </source>
</evidence>
<dbReference type="InterPro" id="IPR011990">
    <property type="entry name" value="TPR-like_helical_dom_sf"/>
</dbReference>
<dbReference type="PANTHER" id="PTHR47447">
    <property type="entry name" value="OS03G0856100 PROTEIN"/>
    <property type="match status" value="1"/>
</dbReference>
<dbReference type="PANTHER" id="PTHR47447:SF12">
    <property type="entry name" value="PENTATRICOPEPTIDE REPEAT-CONTAINING PROTEIN ATP4 HOMOLOG, CHLOROPLASTIC"/>
    <property type="match status" value="1"/>
</dbReference>
<dbReference type="Proteomes" id="UP000015453">
    <property type="component" value="Unassembled WGS sequence"/>
</dbReference>
<evidence type="ECO:0000256" key="1">
    <source>
        <dbReference type="ARBA" id="ARBA00007626"/>
    </source>
</evidence>
<dbReference type="InterPro" id="IPR033443">
    <property type="entry name" value="PROP1-like_PPR_dom"/>
</dbReference>
<dbReference type="NCBIfam" id="TIGR00756">
    <property type="entry name" value="PPR"/>
    <property type="match status" value="9"/>
</dbReference>
<organism evidence="5 6">
    <name type="scientific">Genlisea aurea</name>
    <dbReference type="NCBI Taxonomy" id="192259"/>
    <lineage>
        <taxon>Eukaryota</taxon>
        <taxon>Viridiplantae</taxon>
        <taxon>Streptophyta</taxon>
        <taxon>Embryophyta</taxon>
        <taxon>Tracheophyta</taxon>
        <taxon>Spermatophyta</taxon>
        <taxon>Magnoliopsida</taxon>
        <taxon>eudicotyledons</taxon>
        <taxon>Gunneridae</taxon>
        <taxon>Pentapetalae</taxon>
        <taxon>asterids</taxon>
        <taxon>lamiids</taxon>
        <taxon>Lamiales</taxon>
        <taxon>Lentibulariaceae</taxon>
        <taxon>Genlisea</taxon>
    </lineage>
</organism>
<accession>S8D3I3</accession>
<dbReference type="InterPro" id="IPR002885">
    <property type="entry name" value="PPR_rpt"/>
</dbReference>
<dbReference type="GO" id="GO:0045727">
    <property type="term" value="P:positive regulation of translation"/>
    <property type="evidence" value="ECO:0007669"/>
    <property type="project" value="TreeGrafter"/>
</dbReference>
<protein>
    <recommendedName>
        <fullName evidence="4">Smr domain-containing protein</fullName>
    </recommendedName>
</protein>
<keyword evidence="2" id="KW-0677">Repeat</keyword>